<feature type="signal peptide" evidence="4">
    <location>
        <begin position="1"/>
        <end position="23"/>
    </location>
</feature>
<dbReference type="GO" id="GO:0004252">
    <property type="term" value="F:serine-type endopeptidase activity"/>
    <property type="evidence" value="ECO:0007669"/>
    <property type="project" value="InterPro"/>
</dbReference>
<dbReference type="InterPro" id="IPR046449">
    <property type="entry name" value="DEGP_PDZ_sf"/>
</dbReference>
<keyword evidence="1" id="KW-0645">Protease</keyword>
<dbReference type="SUPFAM" id="SSF50494">
    <property type="entry name" value="Trypsin-like serine proteases"/>
    <property type="match status" value="1"/>
</dbReference>
<dbReference type="PRINTS" id="PR00834">
    <property type="entry name" value="PROTEASES2C"/>
</dbReference>
<dbReference type="EMBL" id="JAENIG010000003">
    <property type="protein sequence ID" value="MBK1854395.1"/>
    <property type="molecule type" value="Genomic_DNA"/>
</dbReference>
<dbReference type="RefSeq" id="WP_309489002.1">
    <property type="nucleotide sequence ID" value="NZ_JAENIG010000003.1"/>
</dbReference>
<dbReference type="Gene3D" id="2.30.42.10">
    <property type="match status" value="1"/>
</dbReference>
<evidence type="ECO:0000313" key="8">
    <source>
        <dbReference type="Proteomes" id="UP000634206"/>
    </source>
</evidence>
<dbReference type="Pfam" id="PF17815">
    <property type="entry name" value="PDZ_3"/>
    <property type="match status" value="1"/>
</dbReference>
<dbReference type="Gene3D" id="3.20.190.20">
    <property type="match status" value="1"/>
</dbReference>
<dbReference type="PANTHER" id="PTHR45980">
    <property type="match status" value="1"/>
</dbReference>
<dbReference type="AlphaFoldDB" id="A0AAE2SD84"/>
<feature type="chain" id="PRO_5042277649" evidence="4">
    <location>
        <begin position="24"/>
        <end position="504"/>
    </location>
</feature>
<dbReference type="Pfam" id="PF13365">
    <property type="entry name" value="Trypsin_2"/>
    <property type="match status" value="1"/>
</dbReference>
<feature type="domain" description="PDZ" evidence="5">
    <location>
        <begin position="272"/>
        <end position="345"/>
    </location>
</feature>
<proteinExistence type="predicted"/>
<name>A0AAE2SD84_9BACT</name>
<keyword evidence="4" id="KW-0732">Signal</keyword>
<reference evidence="7" key="1">
    <citation type="submission" date="2021-01" db="EMBL/GenBank/DDBJ databases">
        <title>Modified the classification status of verrucomicrobia.</title>
        <authorList>
            <person name="Feng X."/>
        </authorList>
    </citation>
    <scope>NUCLEOTIDE SEQUENCE</scope>
    <source>
        <strain evidence="7">5K15</strain>
    </source>
</reference>
<keyword evidence="8" id="KW-1185">Reference proteome</keyword>
<evidence type="ECO:0000256" key="3">
    <source>
        <dbReference type="ARBA" id="ARBA00022825"/>
    </source>
</evidence>
<dbReference type="InterPro" id="IPR001940">
    <property type="entry name" value="Peptidase_S1C"/>
</dbReference>
<comment type="caution">
    <text evidence="7">The sequence shown here is derived from an EMBL/GenBank/DDBJ whole genome shotgun (WGS) entry which is preliminary data.</text>
</comment>
<dbReference type="GO" id="GO:0006508">
    <property type="term" value="P:proteolysis"/>
    <property type="evidence" value="ECO:0007669"/>
    <property type="project" value="UniProtKB-KW"/>
</dbReference>
<keyword evidence="2" id="KW-0378">Hydrolase</keyword>
<dbReference type="Pfam" id="PF13180">
    <property type="entry name" value="PDZ_2"/>
    <property type="match status" value="1"/>
</dbReference>
<evidence type="ECO:0000313" key="7">
    <source>
        <dbReference type="EMBL" id="MBK1854395.1"/>
    </source>
</evidence>
<dbReference type="InterPro" id="IPR009003">
    <property type="entry name" value="Peptidase_S1_PA"/>
</dbReference>
<feature type="domain" description="Protease Do-like PDZ" evidence="6">
    <location>
        <begin position="363"/>
        <end position="499"/>
    </location>
</feature>
<dbReference type="InterPro" id="IPR041517">
    <property type="entry name" value="DEGP_PDZ"/>
</dbReference>
<evidence type="ECO:0000256" key="4">
    <source>
        <dbReference type="SAM" id="SignalP"/>
    </source>
</evidence>
<evidence type="ECO:0000259" key="6">
    <source>
        <dbReference type="Pfam" id="PF17815"/>
    </source>
</evidence>
<dbReference type="Gene3D" id="2.40.10.10">
    <property type="entry name" value="Trypsin-like serine proteases"/>
    <property type="match status" value="2"/>
</dbReference>
<dbReference type="InterPro" id="IPR001478">
    <property type="entry name" value="PDZ"/>
</dbReference>
<dbReference type="InterPro" id="IPR036034">
    <property type="entry name" value="PDZ_sf"/>
</dbReference>
<organism evidence="7 8">
    <name type="scientific">Oceaniferula flava</name>
    <dbReference type="NCBI Taxonomy" id="2800421"/>
    <lineage>
        <taxon>Bacteria</taxon>
        <taxon>Pseudomonadati</taxon>
        <taxon>Verrucomicrobiota</taxon>
        <taxon>Verrucomicrobiia</taxon>
        <taxon>Verrucomicrobiales</taxon>
        <taxon>Verrucomicrobiaceae</taxon>
        <taxon>Oceaniferula</taxon>
    </lineage>
</organism>
<dbReference type="Proteomes" id="UP000634206">
    <property type="component" value="Unassembled WGS sequence"/>
</dbReference>
<evidence type="ECO:0000259" key="5">
    <source>
        <dbReference type="Pfam" id="PF13180"/>
    </source>
</evidence>
<keyword evidence="3" id="KW-0720">Serine protease</keyword>
<protein>
    <submittedName>
        <fullName evidence="7">Trypsin-like peptidase domain-containing protein</fullName>
    </submittedName>
</protein>
<sequence>MRNKSLAIGLAIASAFSFGTASAQQSHPLAPLAPLPDKVAPPVNGIYSSIVRIEAATQVPNYREPWKAGNFSGGIGTGFLIGPNKFLTNAHVVSNARRLLITVHGSPQKHPARIVHIAHDCDLALLEVEDFTPFKGMEFLEIGLVPKLESQVRVIGYPVGGNRISVTRGVVSRIDFSSYSHTRSDQHLIVQIDAAINPGNSGGPVLQNGRVVGVAFQGLRSADNTGYMIPTPVVKRFLTDIKDGQYDHYVDLGISEFALFNPAMRKKFGLGPNSPGVLVAAVTPDGPCDGVLEDNDILTAINGNAVDAAGNILIDGEKVNLNEIVERKFAGDQIKLQIIRNGETMEKVATLKPFPPARMYAVQYGVNPRFTTFAGMVFQPLDRNLYAAHNFKNTRVRRLFAHYIDEEIFKERKDIVILTRMLSDPVTTHVSNHAGRAIESINGEKVTSLEQAHQLLHPTTTPEFFVIKCEGVERPIIVPGNKAKEASERTMRNYGISQAYRLEE</sequence>
<dbReference type="PANTHER" id="PTHR45980:SF9">
    <property type="entry name" value="PROTEASE DO-LIKE 10, MITOCHONDRIAL-RELATED"/>
    <property type="match status" value="1"/>
</dbReference>
<dbReference type="SUPFAM" id="SSF50156">
    <property type="entry name" value="PDZ domain-like"/>
    <property type="match status" value="1"/>
</dbReference>
<gene>
    <name evidence="7" type="ORF">JIN83_05465</name>
</gene>
<dbReference type="InterPro" id="IPR043504">
    <property type="entry name" value="Peptidase_S1_PA_chymotrypsin"/>
</dbReference>
<evidence type="ECO:0000256" key="2">
    <source>
        <dbReference type="ARBA" id="ARBA00022801"/>
    </source>
</evidence>
<evidence type="ECO:0000256" key="1">
    <source>
        <dbReference type="ARBA" id="ARBA00022670"/>
    </source>
</evidence>
<accession>A0AAE2SD84</accession>